<comment type="caution">
    <text evidence="2">The sequence shown here is derived from an EMBL/GenBank/DDBJ whole genome shotgun (WGS) entry which is preliminary data.</text>
</comment>
<accession>A0A7W2FER8</accession>
<evidence type="ECO:0000313" key="3">
    <source>
        <dbReference type="Proteomes" id="UP000573499"/>
    </source>
</evidence>
<gene>
    <name evidence="2" type="ORF">H3H39_25145</name>
</gene>
<dbReference type="Proteomes" id="UP000573499">
    <property type="component" value="Unassembled WGS sequence"/>
</dbReference>
<proteinExistence type="predicted"/>
<reference evidence="2 3" key="1">
    <citation type="submission" date="2020-07" db="EMBL/GenBank/DDBJ databases">
        <title>Novel species isolated from subtropical streams in China.</title>
        <authorList>
            <person name="Lu H."/>
        </authorList>
    </citation>
    <scope>NUCLEOTIDE SEQUENCE [LARGE SCALE GENOMIC DNA]</scope>
    <source>
        <strain evidence="2 3">LX47W</strain>
    </source>
</reference>
<dbReference type="InterPro" id="IPR011051">
    <property type="entry name" value="RmlC_Cupin_sf"/>
</dbReference>
<organism evidence="2 3">
    <name type="scientific">Rugamonas apoptosis</name>
    <dbReference type="NCBI Taxonomy" id="2758570"/>
    <lineage>
        <taxon>Bacteria</taxon>
        <taxon>Pseudomonadati</taxon>
        <taxon>Pseudomonadota</taxon>
        <taxon>Betaproteobacteria</taxon>
        <taxon>Burkholderiales</taxon>
        <taxon>Oxalobacteraceae</taxon>
        <taxon>Telluria group</taxon>
        <taxon>Rugamonas</taxon>
    </lineage>
</organism>
<name>A0A7W2FER8_9BURK</name>
<dbReference type="SUPFAM" id="SSF51182">
    <property type="entry name" value="RmlC-like cupins"/>
    <property type="match status" value="1"/>
</dbReference>
<feature type="domain" description="Cupin type-2" evidence="1">
    <location>
        <begin position="52"/>
        <end position="100"/>
    </location>
</feature>
<evidence type="ECO:0000259" key="1">
    <source>
        <dbReference type="Pfam" id="PF07883"/>
    </source>
</evidence>
<dbReference type="Pfam" id="PF07883">
    <property type="entry name" value="Cupin_2"/>
    <property type="match status" value="1"/>
</dbReference>
<evidence type="ECO:0000313" key="2">
    <source>
        <dbReference type="EMBL" id="MBA5690336.1"/>
    </source>
</evidence>
<dbReference type="InterPro" id="IPR013096">
    <property type="entry name" value="Cupin_2"/>
</dbReference>
<dbReference type="Gene3D" id="2.60.120.10">
    <property type="entry name" value="Jelly Rolls"/>
    <property type="match status" value="1"/>
</dbReference>
<keyword evidence="3" id="KW-1185">Reference proteome</keyword>
<dbReference type="AlphaFoldDB" id="A0A7W2FER8"/>
<dbReference type="CDD" id="cd06980">
    <property type="entry name" value="cupin_bxe_c0505"/>
    <property type="match status" value="1"/>
</dbReference>
<protein>
    <submittedName>
        <fullName evidence="2">Cupin domain-containing protein</fullName>
    </submittedName>
</protein>
<sequence>MTTRGFVVSHARDARFERGLRAFFEYRDLGIARATEGRVVAHVIRATDGDFLSHPHFHKTTFQMIYVLKGWIEFDYEGQGKVRLEAGSCAHQPPEIRHQELGHSADLELLEIVFPADFETVEVPSVNG</sequence>
<dbReference type="EMBL" id="JACEZU010000016">
    <property type="protein sequence ID" value="MBA5690336.1"/>
    <property type="molecule type" value="Genomic_DNA"/>
</dbReference>
<dbReference type="InterPro" id="IPR014710">
    <property type="entry name" value="RmlC-like_jellyroll"/>
</dbReference>